<feature type="non-terminal residue" evidence="2">
    <location>
        <position position="1"/>
    </location>
</feature>
<evidence type="ECO:0000256" key="1">
    <source>
        <dbReference type="SAM" id="MobiDB-lite"/>
    </source>
</evidence>
<reference evidence="2" key="1">
    <citation type="submission" date="2020-02" db="EMBL/GenBank/DDBJ databases">
        <authorList>
            <person name="Meier V. D."/>
        </authorList>
    </citation>
    <scope>NUCLEOTIDE SEQUENCE</scope>
    <source>
        <strain evidence="2">AVDCRST_MAG60</strain>
    </source>
</reference>
<dbReference type="AlphaFoldDB" id="A0A6J4P9G4"/>
<gene>
    <name evidence="2" type="ORF">AVDCRST_MAG60-2433</name>
</gene>
<dbReference type="EMBL" id="CADCUN010000267">
    <property type="protein sequence ID" value="CAA9407167.1"/>
    <property type="molecule type" value="Genomic_DNA"/>
</dbReference>
<feature type="compositionally biased region" description="Low complexity" evidence="1">
    <location>
        <begin position="1"/>
        <end position="21"/>
    </location>
</feature>
<accession>A0A6J4P9G4</accession>
<protein>
    <submittedName>
        <fullName evidence="2">Uncharacterized protein</fullName>
    </submittedName>
</protein>
<feature type="region of interest" description="Disordered" evidence="1">
    <location>
        <begin position="1"/>
        <end position="24"/>
    </location>
</feature>
<sequence>DPSARPDLAADDPLAGAGRPGRAVRLRPRSAVGCSCGNARPGASAGRL</sequence>
<name>A0A6J4P9G4_9ACTN</name>
<proteinExistence type="predicted"/>
<feature type="non-terminal residue" evidence="2">
    <location>
        <position position="48"/>
    </location>
</feature>
<organism evidence="2">
    <name type="scientific">uncultured Nocardioides sp</name>
    <dbReference type="NCBI Taxonomy" id="198441"/>
    <lineage>
        <taxon>Bacteria</taxon>
        <taxon>Bacillati</taxon>
        <taxon>Actinomycetota</taxon>
        <taxon>Actinomycetes</taxon>
        <taxon>Propionibacteriales</taxon>
        <taxon>Nocardioidaceae</taxon>
        <taxon>Nocardioides</taxon>
        <taxon>environmental samples</taxon>
    </lineage>
</organism>
<evidence type="ECO:0000313" key="2">
    <source>
        <dbReference type="EMBL" id="CAA9407167.1"/>
    </source>
</evidence>